<evidence type="ECO:0000313" key="3">
    <source>
        <dbReference type="Proteomes" id="UP001606302"/>
    </source>
</evidence>
<evidence type="ECO:0000313" key="2">
    <source>
        <dbReference type="EMBL" id="MFG6463166.1"/>
    </source>
</evidence>
<dbReference type="NCBIfam" id="NF038126">
    <property type="entry name" value="PEP_CTERM_FxDxF"/>
    <property type="match status" value="1"/>
</dbReference>
<gene>
    <name evidence="2" type="ORF">ACG04Q_16465</name>
</gene>
<comment type="caution">
    <text evidence="2">The sequence shown here is derived from an EMBL/GenBank/DDBJ whole genome shotgun (WGS) entry which is preliminary data.</text>
</comment>
<dbReference type="EMBL" id="JBIGHX010000005">
    <property type="protein sequence ID" value="MFG6463166.1"/>
    <property type="molecule type" value="Genomic_DNA"/>
</dbReference>
<feature type="signal peptide" evidence="1">
    <location>
        <begin position="1"/>
        <end position="19"/>
    </location>
</feature>
<evidence type="ECO:0000256" key="1">
    <source>
        <dbReference type="SAM" id="SignalP"/>
    </source>
</evidence>
<accession>A0ABW7GMW9</accession>
<organism evidence="2 3">
    <name type="scientific">Pelomonas lactea</name>
    <dbReference type="NCBI Taxonomy" id="3299030"/>
    <lineage>
        <taxon>Bacteria</taxon>
        <taxon>Pseudomonadati</taxon>
        <taxon>Pseudomonadota</taxon>
        <taxon>Betaproteobacteria</taxon>
        <taxon>Burkholderiales</taxon>
        <taxon>Sphaerotilaceae</taxon>
        <taxon>Roseateles</taxon>
    </lineage>
</organism>
<name>A0ABW7GMW9_9BURK</name>
<dbReference type="RefSeq" id="WP_394512064.1">
    <property type="nucleotide sequence ID" value="NZ_JBIGHX010000005.1"/>
</dbReference>
<proteinExistence type="predicted"/>
<keyword evidence="1" id="KW-0732">Signal</keyword>
<feature type="chain" id="PRO_5046283654" evidence="1">
    <location>
        <begin position="20"/>
        <end position="164"/>
    </location>
</feature>
<dbReference type="Proteomes" id="UP001606302">
    <property type="component" value="Unassembled WGS sequence"/>
</dbReference>
<sequence length="164" mass="16880">MKALFTAIAAVVLATSASAGTIKISDFSHKDASGDGTAFDDTYTFELASDTWVGGLLTTGSLLGGLPAIDIQSVTLRQLGTGLSWVQNVAINWDVADGGVEKWSMATQQLAAGSWQFEVKGVSYIDKAGNGYTATLELPEPASVALAALALVGAGVASARRRKA</sequence>
<protein>
    <submittedName>
        <fullName evidence="2">FxDxF family PEP-CTERM protein</fullName>
    </submittedName>
</protein>
<reference evidence="2 3" key="1">
    <citation type="submission" date="2024-08" db="EMBL/GenBank/DDBJ databases">
        <authorList>
            <person name="Lu H."/>
        </authorList>
    </citation>
    <scope>NUCLEOTIDE SEQUENCE [LARGE SCALE GENOMIC DNA]</scope>
    <source>
        <strain evidence="2 3">DXS20W</strain>
    </source>
</reference>
<keyword evidence="3" id="KW-1185">Reference proteome</keyword>